<gene>
    <name evidence="7" type="primary">adhP</name>
    <name evidence="7" type="ORF">CMC5_072800</name>
</gene>
<evidence type="ECO:0000256" key="1">
    <source>
        <dbReference type="ARBA" id="ARBA00001947"/>
    </source>
</evidence>
<organism evidence="7 8">
    <name type="scientific">Chondromyces crocatus</name>
    <dbReference type="NCBI Taxonomy" id="52"/>
    <lineage>
        <taxon>Bacteria</taxon>
        <taxon>Pseudomonadati</taxon>
        <taxon>Myxococcota</taxon>
        <taxon>Polyangia</taxon>
        <taxon>Polyangiales</taxon>
        <taxon>Polyangiaceae</taxon>
        <taxon>Chondromyces</taxon>
    </lineage>
</organism>
<dbReference type="FunFam" id="3.40.50.720:FF:000022">
    <property type="entry name" value="Cinnamyl alcohol dehydrogenase"/>
    <property type="match status" value="1"/>
</dbReference>
<name>A0A0K1ER04_CHOCO</name>
<dbReference type="PANTHER" id="PTHR42683">
    <property type="entry name" value="ALDEHYDE REDUCTASE"/>
    <property type="match status" value="1"/>
</dbReference>
<reference evidence="7 8" key="1">
    <citation type="submission" date="2015-07" db="EMBL/GenBank/DDBJ databases">
        <title>Genome analysis of myxobacterium Chondromyces crocatus Cm c5 reveals a high potential for natural compound synthesis and the genetic basis for the loss of fruiting body formation.</title>
        <authorList>
            <person name="Zaburannyi N."/>
            <person name="Bunk B."/>
            <person name="Maier J."/>
            <person name="Overmann J."/>
            <person name="Mueller R."/>
        </authorList>
    </citation>
    <scope>NUCLEOTIDE SEQUENCE [LARGE SCALE GENOMIC DNA]</scope>
    <source>
        <strain evidence="7 8">Cm c5</strain>
    </source>
</reference>
<dbReference type="OrthoDB" id="5295340at2"/>
<dbReference type="PROSITE" id="PS00065">
    <property type="entry name" value="D_2_HYDROXYACID_DH_1"/>
    <property type="match status" value="1"/>
</dbReference>
<dbReference type="GO" id="GO:0008270">
    <property type="term" value="F:zinc ion binding"/>
    <property type="evidence" value="ECO:0007669"/>
    <property type="project" value="InterPro"/>
</dbReference>
<evidence type="ECO:0000256" key="5">
    <source>
        <dbReference type="RuleBase" id="RU361277"/>
    </source>
</evidence>
<dbReference type="InterPro" id="IPR011032">
    <property type="entry name" value="GroES-like_sf"/>
</dbReference>
<dbReference type="AlphaFoldDB" id="A0A0K1ER04"/>
<comment type="similarity">
    <text evidence="5">Belongs to the zinc-containing alcohol dehydrogenase family.</text>
</comment>
<evidence type="ECO:0000313" key="7">
    <source>
        <dbReference type="EMBL" id="AKT43053.1"/>
    </source>
</evidence>
<dbReference type="InterPro" id="IPR036291">
    <property type="entry name" value="NAD(P)-bd_dom_sf"/>
</dbReference>
<evidence type="ECO:0000256" key="3">
    <source>
        <dbReference type="ARBA" id="ARBA00022833"/>
    </source>
</evidence>
<dbReference type="InterPro" id="IPR029752">
    <property type="entry name" value="D-isomer_DH_CS1"/>
</dbReference>
<dbReference type="InterPro" id="IPR020843">
    <property type="entry name" value="ER"/>
</dbReference>
<dbReference type="Gene3D" id="3.40.50.720">
    <property type="entry name" value="NAD(P)-binding Rossmann-like Domain"/>
    <property type="match status" value="1"/>
</dbReference>
<keyword evidence="3 5" id="KW-0862">Zinc</keyword>
<proteinExistence type="inferred from homology"/>
<dbReference type="PROSITE" id="PS00059">
    <property type="entry name" value="ADH_ZINC"/>
    <property type="match status" value="1"/>
</dbReference>
<dbReference type="Gene3D" id="3.90.180.10">
    <property type="entry name" value="Medium-chain alcohol dehydrogenases, catalytic domain"/>
    <property type="match status" value="1"/>
</dbReference>
<dbReference type="Proteomes" id="UP000067626">
    <property type="component" value="Chromosome"/>
</dbReference>
<dbReference type="CDD" id="cd05283">
    <property type="entry name" value="CAD1"/>
    <property type="match status" value="1"/>
</dbReference>
<comment type="cofactor">
    <cofactor evidence="1 5">
        <name>Zn(2+)</name>
        <dbReference type="ChEBI" id="CHEBI:29105"/>
    </cofactor>
</comment>
<feature type="domain" description="Enoyl reductase (ER)" evidence="6">
    <location>
        <begin position="16"/>
        <end position="341"/>
    </location>
</feature>
<keyword evidence="4" id="KW-0560">Oxidoreductase</keyword>
<dbReference type="InterPro" id="IPR013154">
    <property type="entry name" value="ADH-like_N"/>
</dbReference>
<dbReference type="InterPro" id="IPR002328">
    <property type="entry name" value="ADH_Zn_CS"/>
</dbReference>
<dbReference type="Pfam" id="PF00107">
    <property type="entry name" value="ADH_zinc_N"/>
    <property type="match status" value="1"/>
</dbReference>
<dbReference type="SUPFAM" id="SSF50129">
    <property type="entry name" value="GroES-like"/>
    <property type="match status" value="1"/>
</dbReference>
<accession>A0A0K1ER04</accession>
<evidence type="ECO:0000256" key="2">
    <source>
        <dbReference type="ARBA" id="ARBA00022723"/>
    </source>
</evidence>
<sequence length="346" mass="36848">MKIAAYAATAADRPLGSHTIDRRETGPEDVAIDILYCGVCHSDLVQARNEFGRTRYPLVPGHEIVGRVVRVGESVSRVKVGEVVGVGCFVDSCRACSYCRDGHEHFCEEGAALTYGGTEMDRTTVTQGGYSRHIVVSEGFVLKVPASLDPAAAAPLLCAGITTYSPLRQWKVKRGDRVGVVGLGGLGHLAVKIAAAMGAEVTMFSTSRAKEADAQRLGARGFAVSTEPETFQKLAGRFDLILDTVSAPHEYAPHVSLLKPYGTLVVVGVTPAPASVLGLSLIMGNKRIAGSAVGGIRETQEMLDFCGEHGIAADVEIVPASRIDEAYDRMLKSDVRYRFVLDAATI</sequence>
<dbReference type="KEGG" id="ccro:CMC5_072800"/>
<dbReference type="GO" id="GO:0008106">
    <property type="term" value="F:alcohol dehydrogenase (NADP+) activity"/>
    <property type="evidence" value="ECO:0007669"/>
    <property type="project" value="UniProtKB-ARBA"/>
</dbReference>
<dbReference type="InterPro" id="IPR013149">
    <property type="entry name" value="ADH-like_C"/>
</dbReference>
<keyword evidence="2 5" id="KW-0479">Metal-binding</keyword>
<protein>
    <submittedName>
        <fullName evidence="7">Alcohol dehydrogenase</fullName>
    </submittedName>
</protein>
<evidence type="ECO:0000313" key="8">
    <source>
        <dbReference type="Proteomes" id="UP000067626"/>
    </source>
</evidence>
<keyword evidence="8" id="KW-1185">Reference proteome</keyword>
<dbReference type="SMART" id="SM00829">
    <property type="entry name" value="PKS_ER"/>
    <property type="match status" value="1"/>
</dbReference>
<dbReference type="SUPFAM" id="SSF51735">
    <property type="entry name" value="NAD(P)-binding Rossmann-fold domains"/>
    <property type="match status" value="1"/>
</dbReference>
<evidence type="ECO:0000259" key="6">
    <source>
        <dbReference type="SMART" id="SM00829"/>
    </source>
</evidence>
<evidence type="ECO:0000256" key="4">
    <source>
        <dbReference type="ARBA" id="ARBA00023002"/>
    </source>
</evidence>
<dbReference type="Pfam" id="PF08240">
    <property type="entry name" value="ADH_N"/>
    <property type="match status" value="1"/>
</dbReference>
<dbReference type="PATRIC" id="fig|52.7.peg.7999"/>
<dbReference type="InterPro" id="IPR047109">
    <property type="entry name" value="CAD-like"/>
</dbReference>
<dbReference type="STRING" id="52.CMC5_072800"/>
<dbReference type="EMBL" id="CP012159">
    <property type="protein sequence ID" value="AKT43053.1"/>
    <property type="molecule type" value="Genomic_DNA"/>
</dbReference>